<dbReference type="PANTHER" id="PTHR35561:SF1">
    <property type="entry name" value="RNA 2',3'-CYCLIC PHOSPHODIESTERASE"/>
    <property type="match status" value="1"/>
</dbReference>
<dbReference type="GO" id="GO:0008664">
    <property type="term" value="F:RNA 2',3'-cyclic 3'-phosphodiesterase activity"/>
    <property type="evidence" value="ECO:0007669"/>
    <property type="project" value="InterPro"/>
</dbReference>
<organism evidence="3">
    <name type="scientific">marine sediment metagenome</name>
    <dbReference type="NCBI Taxonomy" id="412755"/>
    <lineage>
        <taxon>unclassified sequences</taxon>
        <taxon>metagenomes</taxon>
        <taxon>ecological metagenomes</taxon>
    </lineage>
</organism>
<feature type="domain" description="Phosphoesterase HXTX" evidence="2">
    <location>
        <begin position="70"/>
        <end position="141"/>
    </location>
</feature>
<reference evidence="3" key="1">
    <citation type="journal article" date="2014" name="Front. Microbiol.">
        <title>High frequency of phylogenetically diverse reductive dehalogenase-homologous genes in deep subseafloor sedimentary metagenomes.</title>
        <authorList>
            <person name="Kawai M."/>
            <person name="Futagami T."/>
            <person name="Toyoda A."/>
            <person name="Takaki Y."/>
            <person name="Nishi S."/>
            <person name="Hori S."/>
            <person name="Arai W."/>
            <person name="Tsubouchi T."/>
            <person name="Morono Y."/>
            <person name="Uchiyama I."/>
            <person name="Ito T."/>
            <person name="Fujiyama A."/>
            <person name="Inagaki F."/>
            <person name="Takami H."/>
        </authorList>
    </citation>
    <scope>NUCLEOTIDE SEQUENCE</scope>
    <source>
        <strain evidence="3">Expedition CK06-06</strain>
    </source>
</reference>
<dbReference type="Pfam" id="PF02834">
    <property type="entry name" value="LigT_PEase"/>
    <property type="match status" value="2"/>
</dbReference>
<dbReference type="GO" id="GO:0004113">
    <property type="term" value="F:2',3'-cyclic-nucleotide 3'-phosphodiesterase activity"/>
    <property type="evidence" value="ECO:0007669"/>
    <property type="project" value="InterPro"/>
</dbReference>
<evidence type="ECO:0000256" key="1">
    <source>
        <dbReference type="ARBA" id="ARBA00022801"/>
    </source>
</evidence>
<feature type="domain" description="Phosphoesterase HXTX" evidence="2">
    <location>
        <begin position="2"/>
        <end position="63"/>
    </location>
</feature>
<name>X1CY06_9ZZZZ</name>
<proteinExistence type="predicted"/>
<evidence type="ECO:0000313" key="3">
    <source>
        <dbReference type="EMBL" id="GAH12732.1"/>
    </source>
</evidence>
<comment type="caution">
    <text evidence="3">The sequence shown here is derived from an EMBL/GenBank/DDBJ whole genome shotgun (WGS) entry which is preliminary data.</text>
</comment>
<dbReference type="SUPFAM" id="SSF55144">
    <property type="entry name" value="LigT-like"/>
    <property type="match status" value="1"/>
</dbReference>
<feature type="non-terminal residue" evidence="3">
    <location>
        <position position="1"/>
    </location>
</feature>
<dbReference type="Gene3D" id="3.90.1140.10">
    <property type="entry name" value="Cyclic phosphodiesterase"/>
    <property type="match status" value="1"/>
</dbReference>
<gene>
    <name evidence="3" type="ORF">S01H4_63224</name>
</gene>
<protein>
    <recommendedName>
        <fullName evidence="2">Phosphoesterase HXTX domain-containing protein</fullName>
    </recommendedName>
</protein>
<keyword evidence="1" id="KW-0378">Hydrolase</keyword>
<dbReference type="AlphaFoldDB" id="X1CY06"/>
<dbReference type="InterPro" id="IPR009097">
    <property type="entry name" value="Cyclic_Pdiesterase"/>
</dbReference>
<dbReference type="NCBIfam" id="TIGR02258">
    <property type="entry name" value="2_5_ligase"/>
    <property type="match status" value="1"/>
</dbReference>
<dbReference type="PANTHER" id="PTHR35561">
    <property type="entry name" value="RNA 2',3'-CYCLIC PHOSPHODIESTERASE"/>
    <property type="match status" value="1"/>
</dbReference>
<sequence>AHVKWVEPDNIHLTLKFLGYITKEELEKVKLATREALRPFAPFEMGVARLGAFPKINYPRVIWMGINKGREVLKRIASNLEERLAIIGFVKEKRPFSPHLTLGRVKSSKGRERLIEALTKVEATNLGKMSADKVSIMKSQLTP</sequence>
<evidence type="ECO:0000259" key="2">
    <source>
        <dbReference type="Pfam" id="PF02834"/>
    </source>
</evidence>
<dbReference type="EMBL" id="BART01037960">
    <property type="protein sequence ID" value="GAH12732.1"/>
    <property type="molecule type" value="Genomic_DNA"/>
</dbReference>
<dbReference type="InterPro" id="IPR004175">
    <property type="entry name" value="RNA_CPDase"/>
</dbReference>
<accession>X1CY06</accession>
<dbReference type="InterPro" id="IPR014051">
    <property type="entry name" value="Phosphoesterase_HXTX"/>
</dbReference>
<feature type="non-terminal residue" evidence="3">
    <location>
        <position position="143"/>
    </location>
</feature>